<accession>A0ACC3N712</accession>
<evidence type="ECO:0000313" key="2">
    <source>
        <dbReference type="Proteomes" id="UP001281147"/>
    </source>
</evidence>
<gene>
    <name evidence="1" type="ORF">LTR37_010285</name>
</gene>
<dbReference type="Proteomes" id="UP001281147">
    <property type="component" value="Unassembled WGS sequence"/>
</dbReference>
<proteinExistence type="predicted"/>
<name>A0ACC3N712_9PEZI</name>
<evidence type="ECO:0000313" key="1">
    <source>
        <dbReference type="EMBL" id="KAK3710442.1"/>
    </source>
</evidence>
<protein>
    <submittedName>
        <fullName evidence="1">Uncharacterized protein</fullName>
    </submittedName>
</protein>
<dbReference type="EMBL" id="JAUTXU010000084">
    <property type="protein sequence ID" value="KAK3710442.1"/>
    <property type="molecule type" value="Genomic_DNA"/>
</dbReference>
<sequence>MAPDRSLVHAANTNNTSPPTEEATACVFLAIPAELRVILYRSLFEDVPTDDGSVDLGAIKGLALARTCRQLKAEVLPFLAAALQDKPWTFRFPEGSFEPTASHTMSQFYSQSNHAPEDNSNVLAPLNSLVEAFDIASLSTIKTKKISFILTGIVGCSFLVWVLDRQMGPAFVHFSKKVRLRSEVGITCSFELREENFFDWQGQPHTASSAHQGGIKPPPSRSDSLGPDWLTLEDVRDAAATLLEARERMDMLRW</sequence>
<comment type="caution">
    <text evidence="1">The sequence shown here is derived from an EMBL/GenBank/DDBJ whole genome shotgun (WGS) entry which is preliminary data.</text>
</comment>
<organism evidence="1 2">
    <name type="scientific">Vermiconidia calcicola</name>
    <dbReference type="NCBI Taxonomy" id="1690605"/>
    <lineage>
        <taxon>Eukaryota</taxon>
        <taxon>Fungi</taxon>
        <taxon>Dikarya</taxon>
        <taxon>Ascomycota</taxon>
        <taxon>Pezizomycotina</taxon>
        <taxon>Dothideomycetes</taxon>
        <taxon>Dothideomycetidae</taxon>
        <taxon>Mycosphaerellales</taxon>
        <taxon>Extremaceae</taxon>
        <taxon>Vermiconidia</taxon>
    </lineage>
</organism>
<keyword evidence="2" id="KW-1185">Reference proteome</keyword>
<reference evidence="1" key="1">
    <citation type="submission" date="2023-07" db="EMBL/GenBank/DDBJ databases">
        <title>Black Yeasts Isolated from many extreme environments.</title>
        <authorList>
            <person name="Coleine C."/>
            <person name="Stajich J.E."/>
            <person name="Selbmann L."/>
        </authorList>
    </citation>
    <scope>NUCLEOTIDE SEQUENCE</scope>
    <source>
        <strain evidence="1">CCFEE 5714</strain>
    </source>
</reference>